<keyword evidence="2" id="KW-1185">Reference proteome</keyword>
<accession>A0AAW9RZU5</accession>
<dbReference type="AlphaFoldDB" id="A0AAW9RZU5"/>
<sequence length="203" mass="24064">MEEQIEELDIHRKNELISKTLYDKLKEYFESGGSLDTDDWLFYVEHKFEDESLLDIPQLQQERNSQFDFNESRIFKILKENGFFENQEYAPSQESRKILNKRFVEETVSIASLDNSKMMHFDLEGDVMKENNSYTVFLEEMEVFTKGIFSPTNIIEKWKSSEGPIEVQFVCGEDEYNFKPSYYDDWYDLGQPLTQINGMASIQ</sequence>
<evidence type="ECO:0000313" key="2">
    <source>
        <dbReference type="Proteomes" id="UP001403385"/>
    </source>
</evidence>
<reference evidence="1 2" key="1">
    <citation type="submission" date="2024-04" db="EMBL/GenBank/DDBJ databases">
        <title>Novel genus in family Flammeovirgaceae.</title>
        <authorList>
            <person name="Nguyen T.H."/>
            <person name="Vuong T.Q."/>
            <person name="Le H."/>
            <person name="Kim S.-G."/>
        </authorList>
    </citation>
    <scope>NUCLEOTIDE SEQUENCE [LARGE SCALE GENOMIC DNA]</scope>
    <source>
        <strain evidence="1 2">JCM 23209</strain>
    </source>
</reference>
<gene>
    <name evidence="1" type="ORF">AAG747_21070</name>
</gene>
<evidence type="ECO:0000313" key="1">
    <source>
        <dbReference type="EMBL" id="MEN7550424.1"/>
    </source>
</evidence>
<dbReference type="RefSeq" id="WP_346823206.1">
    <property type="nucleotide sequence ID" value="NZ_JBDKWZ010000014.1"/>
</dbReference>
<organism evidence="1 2">
    <name type="scientific">Rapidithrix thailandica</name>
    <dbReference type="NCBI Taxonomy" id="413964"/>
    <lineage>
        <taxon>Bacteria</taxon>
        <taxon>Pseudomonadati</taxon>
        <taxon>Bacteroidota</taxon>
        <taxon>Cytophagia</taxon>
        <taxon>Cytophagales</taxon>
        <taxon>Flammeovirgaceae</taxon>
        <taxon>Rapidithrix</taxon>
    </lineage>
</organism>
<comment type="caution">
    <text evidence="1">The sequence shown here is derived from an EMBL/GenBank/DDBJ whole genome shotgun (WGS) entry which is preliminary data.</text>
</comment>
<name>A0AAW9RZU5_9BACT</name>
<protein>
    <submittedName>
        <fullName evidence="1">Uncharacterized protein</fullName>
    </submittedName>
</protein>
<dbReference type="Proteomes" id="UP001403385">
    <property type="component" value="Unassembled WGS sequence"/>
</dbReference>
<dbReference type="EMBL" id="JBDKWZ010000014">
    <property type="protein sequence ID" value="MEN7550424.1"/>
    <property type="molecule type" value="Genomic_DNA"/>
</dbReference>
<proteinExistence type="predicted"/>